<reference evidence="2" key="1">
    <citation type="submission" date="2019-11" db="UniProtKB">
        <authorList>
            <consortium name="WormBaseParasite"/>
        </authorList>
    </citation>
    <scope>IDENTIFICATION</scope>
</reference>
<feature type="region of interest" description="Disordered" evidence="1">
    <location>
        <begin position="82"/>
        <end position="129"/>
    </location>
</feature>
<evidence type="ECO:0000256" key="1">
    <source>
        <dbReference type="SAM" id="MobiDB-lite"/>
    </source>
</evidence>
<sequence length="286" mass="32642">ALFKGAISSPECQHYGYVLDGFPTYLGFDDQLIIVERLALKPDYIVYIEIPDKDLRKRIESQRVDPEDGALYNVYNFEDPPPPFIKSEEGNKPTSKNEPSDEEEAKGPEENFELGEGGNAEEEDLRSWHPEFPRVPSAVMKRLLVRPEDTRREIDRLFYLSKNHVTEALERFLLKFPGTHVIRIDGNWAPTQMFHNLMVKIRALSIRPAVAPFTFVSSSGGAGEEEDEENMSTSDELDKIVAKLAVRKMPTKHSPWQLSRWQNFCPVQLYNGILEYGKTTFACGCV</sequence>
<evidence type="ECO:0000313" key="2">
    <source>
        <dbReference type="WBParaSite" id="MCU_013004-RA"/>
    </source>
</evidence>
<dbReference type="AlphaFoldDB" id="A0A5K3FZ75"/>
<protein>
    <submittedName>
        <fullName evidence="2">Nucleoside-diphosphate kinase</fullName>
    </submittedName>
</protein>
<dbReference type="WBParaSite" id="MCU_013004-RA">
    <property type="protein sequence ID" value="MCU_013004-RA"/>
    <property type="gene ID" value="MCU_013004"/>
</dbReference>
<accession>A0A5K3FZ75</accession>
<dbReference type="InterPro" id="IPR027417">
    <property type="entry name" value="P-loop_NTPase"/>
</dbReference>
<dbReference type="Gene3D" id="3.40.50.300">
    <property type="entry name" value="P-loop containing nucleotide triphosphate hydrolases"/>
    <property type="match status" value="1"/>
</dbReference>
<name>A0A5K3FZ75_MESCO</name>
<proteinExistence type="predicted"/>
<organism evidence="2">
    <name type="scientific">Mesocestoides corti</name>
    <name type="common">Flatworm</name>
    <dbReference type="NCBI Taxonomy" id="53468"/>
    <lineage>
        <taxon>Eukaryota</taxon>
        <taxon>Metazoa</taxon>
        <taxon>Spiralia</taxon>
        <taxon>Lophotrochozoa</taxon>
        <taxon>Platyhelminthes</taxon>
        <taxon>Cestoda</taxon>
        <taxon>Eucestoda</taxon>
        <taxon>Cyclophyllidea</taxon>
        <taxon>Mesocestoididae</taxon>
        <taxon>Mesocestoides</taxon>
    </lineage>
</organism>